<protein>
    <recommendedName>
        <fullName evidence="2">Integrator complex subunit 14</fullName>
    </recommendedName>
</protein>
<dbReference type="AlphaFoldDB" id="A0A7R9HPT8"/>
<evidence type="ECO:0000256" key="4">
    <source>
        <dbReference type="ARBA" id="ARBA00061449"/>
    </source>
</evidence>
<name>A0A7R9HPT8_9NEOP</name>
<evidence type="ECO:0000256" key="1">
    <source>
        <dbReference type="ARBA" id="ARBA00004123"/>
    </source>
</evidence>
<gene>
    <name evidence="6" type="ORF">TMSB3V08_LOCUS6851</name>
</gene>
<dbReference type="PROSITE" id="PS50234">
    <property type="entry name" value="VWFA"/>
    <property type="match status" value="1"/>
</dbReference>
<feature type="domain" description="VWFA" evidence="5">
    <location>
        <begin position="2"/>
        <end position="205"/>
    </location>
</feature>
<comment type="similarity">
    <text evidence="4">Belongs to the Integrator subunit 14 family.</text>
</comment>
<dbReference type="GO" id="GO:0032039">
    <property type="term" value="C:integrator complex"/>
    <property type="evidence" value="ECO:0007669"/>
    <property type="project" value="InterPro"/>
</dbReference>
<dbReference type="PANTHER" id="PTHR13532">
    <property type="match status" value="1"/>
</dbReference>
<dbReference type="Pfam" id="PF19435">
    <property type="entry name" value="IntS14_b-barrel"/>
    <property type="match status" value="1"/>
</dbReference>
<keyword evidence="3" id="KW-0539">Nucleus</keyword>
<evidence type="ECO:0000256" key="3">
    <source>
        <dbReference type="ARBA" id="ARBA00023242"/>
    </source>
</evidence>
<dbReference type="GO" id="GO:0034472">
    <property type="term" value="P:snRNA 3'-end processing"/>
    <property type="evidence" value="ECO:0007669"/>
    <property type="project" value="TreeGrafter"/>
</dbReference>
<dbReference type="InterPro" id="IPR046471">
    <property type="entry name" value="IntS14_C"/>
</dbReference>
<dbReference type="Pfam" id="PF20504">
    <property type="entry name" value="IntS14_C"/>
    <property type="match status" value="2"/>
</dbReference>
<evidence type="ECO:0000313" key="6">
    <source>
        <dbReference type="EMBL" id="CAD7430082.1"/>
    </source>
</evidence>
<sequence length="526" mass="57814">MPTVILYDVSLSMCKPVLQSENGETFSKKNLALHGVNCLLDYFSVNSKLEFVSVIAFSSLYEIISPFTRDFESIKQKLQQLEEYDKTSIETALHGVNRLVLGEWGSATPCQVILVTDGHIDFGPLSLKESLSNVPHHDGNSQFPLPFLFPGKLSVICLATPQEPSLHQVLSLYRRLVEMAGANGGVFTPEGSLTLKSVQAMFQKMAETNFAPFVGTLKCGNLESRVVLSPAPQTYYKETDFEIVKRAMSSTIEVCGFMDVADVGSPMAISRHLVLPHTTTKVEGDSNSVKMEVDTEDESGLGEGNTASFCVLLHGALKVENMAGLCLLGENWFGVVYSWADGKKKYNLMLSVLEPGSNPVPWLGDLNNLGSTKSDTEPTPTFPVRPVEKRSYSQNCVVWIQQAGLQSDIQKILRHARKLPDKTQHFYKVTTTVRIVGHQNGRLGGDNTIGNELNRVRRAAISIGFISLLEGLADIFERECTLLPGAAHPDCALQLTHAAGVLRKPYSRDINFSIAPLRTKFVSDDS</sequence>
<dbReference type="InterPro" id="IPR039841">
    <property type="entry name" value="INTS14"/>
</dbReference>
<evidence type="ECO:0000259" key="5">
    <source>
        <dbReference type="PROSITE" id="PS50234"/>
    </source>
</evidence>
<comment type="subcellular location">
    <subcellularLocation>
        <location evidence="1">Nucleus</location>
    </subcellularLocation>
</comment>
<dbReference type="CDD" id="cd00198">
    <property type="entry name" value="vWFA"/>
    <property type="match status" value="1"/>
</dbReference>
<proteinExistence type="inferred from homology"/>
<dbReference type="Pfam" id="PF13519">
    <property type="entry name" value="VWA_2"/>
    <property type="match status" value="1"/>
</dbReference>
<dbReference type="InterPro" id="IPR036465">
    <property type="entry name" value="vWFA_dom_sf"/>
</dbReference>
<organism evidence="6">
    <name type="scientific">Timema monikensis</name>
    <dbReference type="NCBI Taxonomy" id="170555"/>
    <lineage>
        <taxon>Eukaryota</taxon>
        <taxon>Metazoa</taxon>
        <taxon>Ecdysozoa</taxon>
        <taxon>Arthropoda</taxon>
        <taxon>Hexapoda</taxon>
        <taxon>Insecta</taxon>
        <taxon>Pterygota</taxon>
        <taxon>Neoptera</taxon>
        <taxon>Polyneoptera</taxon>
        <taxon>Phasmatodea</taxon>
        <taxon>Timematodea</taxon>
        <taxon>Timematoidea</taxon>
        <taxon>Timematidae</taxon>
        <taxon>Timema</taxon>
    </lineage>
</organism>
<dbReference type="EMBL" id="OB794331">
    <property type="protein sequence ID" value="CAD7430082.1"/>
    <property type="molecule type" value="Genomic_DNA"/>
</dbReference>
<accession>A0A7R9HPT8</accession>
<dbReference type="SUPFAM" id="SSF53300">
    <property type="entry name" value="vWA-like"/>
    <property type="match status" value="1"/>
</dbReference>
<reference evidence="6" key="1">
    <citation type="submission" date="2020-11" db="EMBL/GenBank/DDBJ databases">
        <authorList>
            <person name="Tran Van P."/>
        </authorList>
    </citation>
    <scope>NUCLEOTIDE SEQUENCE</scope>
</reference>
<dbReference type="InterPro" id="IPR045814">
    <property type="entry name" value="IntS14_b-barrel"/>
</dbReference>
<dbReference type="PANTHER" id="PTHR13532:SF3">
    <property type="entry name" value="INTEGRATOR COMPLEX SUBUNIT 14"/>
    <property type="match status" value="1"/>
</dbReference>
<dbReference type="InterPro" id="IPR002035">
    <property type="entry name" value="VWF_A"/>
</dbReference>
<dbReference type="Gene3D" id="3.40.50.410">
    <property type="entry name" value="von Willebrand factor, type A domain"/>
    <property type="match status" value="1"/>
</dbReference>
<evidence type="ECO:0000256" key="2">
    <source>
        <dbReference type="ARBA" id="ARBA00016816"/>
    </source>
</evidence>